<proteinExistence type="predicted"/>
<dbReference type="InterPro" id="IPR020234">
    <property type="entry name" value="Mite_allergen_group-7"/>
</dbReference>
<evidence type="ECO:0000313" key="2">
    <source>
        <dbReference type="RefSeq" id="XP_011494414.1"/>
    </source>
</evidence>
<dbReference type="InterPro" id="IPR038602">
    <property type="entry name" value="Mite_allergen_7_sf"/>
</dbReference>
<dbReference type="Pfam" id="PF16984">
    <property type="entry name" value="Grp7_allergen"/>
    <property type="match status" value="1"/>
</dbReference>
<evidence type="ECO:0000313" key="1">
    <source>
        <dbReference type="Proteomes" id="UP000695007"/>
    </source>
</evidence>
<dbReference type="KEGG" id="csol:105359498"/>
<accession>A0AAJ6YBJ3</accession>
<dbReference type="Gene3D" id="3.15.10.50">
    <property type="match status" value="1"/>
</dbReference>
<sequence length="415" mass="47270">MMMNFILDCSIPKNFEIITKDNNKTLIYDADINVKYYQEDLSMCNIHQLKIVHIFIPNMAISFSGYIVVGNQERRNETQKTFKIYNFEIAGSTQVIQSNCEDTKLSHCSLNLLKKNTDDRSILMNQIEYEIIHRMSTCIKSSICRKLGIIISDEIKTVWSQYKNGDVDNNYLKLIGHSLDAISNMNTNNAMCLIPSYKNNFTSENLNEYEAHSFMDIIVDETINQIIQISRKENNGIVNIPNIDERFSTGVSIFKVCGEFNAFNGIFKDLTTLSREGYVTVRSEGLKRFASCGFGLSTAYFQYNNYVLKYGRIKMNGNISANINGVAVNVSLLADFDQKPCRLSLNNLQITKFGSIVIKITGGGGLNPLLSKLASVISNKWHNEIIKKIEQKIRDLTLQKISTIDCEKYRKFISK</sequence>
<dbReference type="AlphaFoldDB" id="A0AAJ6YBJ3"/>
<organism evidence="1 2">
    <name type="scientific">Ceratosolen solmsi marchali</name>
    <dbReference type="NCBI Taxonomy" id="326594"/>
    <lineage>
        <taxon>Eukaryota</taxon>
        <taxon>Metazoa</taxon>
        <taxon>Ecdysozoa</taxon>
        <taxon>Arthropoda</taxon>
        <taxon>Hexapoda</taxon>
        <taxon>Insecta</taxon>
        <taxon>Pterygota</taxon>
        <taxon>Neoptera</taxon>
        <taxon>Endopterygota</taxon>
        <taxon>Hymenoptera</taxon>
        <taxon>Apocrita</taxon>
        <taxon>Proctotrupomorpha</taxon>
        <taxon>Chalcidoidea</taxon>
        <taxon>Agaonidae</taxon>
        <taxon>Agaoninae</taxon>
        <taxon>Ceratosolen</taxon>
    </lineage>
</organism>
<dbReference type="GeneID" id="105359498"/>
<keyword evidence="1" id="KW-1185">Reference proteome</keyword>
<reference evidence="2" key="1">
    <citation type="submission" date="2025-08" db="UniProtKB">
        <authorList>
            <consortium name="RefSeq"/>
        </authorList>
    </citation>
    <scope>IDENTIFICATION</scope>
</reference>
<dbReference type="Proteomes" id="UP000695007">
    <property type="component" value="Unplaced"/>
</dbReference>
<dbReference type="RefSeq" id="XP_011494414.1">
    <property type="nucleotide sequence ID" value="XM_011496112.1"/>
</dbReference>
<protein>
    <submittedName>
        <fullName evidence="2">Uncharacterized protein LOC105359498</fullName>
    </submittedName>
</protein>
<gene>
    <name evidence="2" type="primary">LOC105359498</name>
</gene>
<name>A0AAJ6YBJ3_9HYME</name>